<dbReference type="Pfam" id="PF09684">
    <property type="entry name" value="Tail_P2_I"/>
    <property type="match status" value="1"/>
</dbReference>
<reference evidence="1" key="1">
    <citation type="journal article" date="2015" name="MBio">
        <title>Eco-Evolutionary Dynamics of Episomes among Ecologically Cohesive Bacterial Populations.</title>
        <authorList>
            <person name="Xue H."/>
            <person name="Cordero O.X."/>
            <person name="Camas F.M."/>
            <person name="Trimble W."/>
            <person name="Meyer F."/>
            <person name="Guglielmini J."/>
            <person name="Rocha E.P."/>
            <person name="Polz M.F."/>
        </authorList>
    </citation>
    <scope>NUCLEOTIDE SEQUENCE</scope>
    <source>
        <strain evidence="1">1F_97</strain>
    </source>
</reference>
<dbReference type="NCBIfam" id="TIGR01634">
    <property type="entry name" value="tail_P2_I"/>
    <property type="match status" value="1"/>
</dbReference>
<accession>A0A0H3ZS74</accession>
<name>A0A0H3ZS74_9VIBR</name>
<evidence type="ECO:0000313" key="1">
    <source>
        <dbReference type="EMBL" id="AKN37317.1"/>
    </source>
</evidence>
<dbReference type="AlphaFoldDB" id="A0A0H3ZS74"/>
<proteinExistence type="predicted"/>
<organism evidence="1">
    <name type="scientific">Vibrio sp. 1F_97</name>
    <dbReference type="NCBI Taxonomy" id="1652827"/>
    <lineage>
        <taxon>Bacteria</taxon>
        <taxon>Pseudomonadati</taxon>
        <taxon>Pseudomonadota</taxon>
        <taxon>Gammaproteobacteria</taxon>
        <taxon>Vibrionales</taxon>
        <taxon>Vibrionaceae</taxon>
        <taxon>Vibrio</taxon>
    </lineage>
</organism>
<protein>
    <submittedName>
        <fullName evidence="1">Tail protein I</fullName>
    </submittedName>
</protein>
<dbReference type="InterPro" id="IPR006521">
    <property type="entry name" value="Tail_protein_I"/>
</dbReference>
<sequence>MTMNSLLPPNASKHERDIEAVISPPLSFPNRDIWNPEKCPEHLLPHLAWALSVDNWDSTWPVERKRQVIKDSIYIHRKKGTRDAVERVVSAIRGDDTKVTEWFEDKDNLSPGDFTVDYISTGTPVDGSELNKLVPAINSAKNVRSNLTKITITSRVEASEKHAALSRQAMQMRAGPWIISSMVSSSNNGMACISRQGIQIKSGPLPLVLE</sequence>
<dbReference type="EMBL" id="KP795532">
    <property type="protein sequence ID" value="AKN37317.1"/>
    <property type="molecule type" value="Genomic_DNA"/>
</dbReference>